<dbReference type="Proteomes" id="UP000774804">
    <property type="component" value="Unassembled WGS sequence"/>
</dbReference>
<dbReference type="Proteomes" id="UP000251314">
    <property type="component" value="Unassembled WGS sequence"/>
</dbReference>
<evidence type="ECO:0000313" key="6">
    <source>
        <dbReference type="EMBL" id="RAW23790.1"/>
    </source>
</evidence>
<dbReference type="EMBL" id="RCMI01002039">
    <property type="protein sequence ID" value="KAG2879218.1"/>
    <property type="molecule type" value="Genomic_DNA"/>
</dbReference>
<dbReference type="OrthoDB" id="99261at2759"/>
<evidence type="ECO:0000313" key="4">
    <source>
        <dbReference type="EMBL" id="KAG2965293.1"/>
    </source>
</evidence>
<dbReference type="Proteomes" id="UP000736787">
    <property type="component" value="Unassembled WGS sequence"/>
</dbReference>
<name>A0A329RH89_9STRA</name>
<sequence length="61" mass="6982">MLEMSRVQNYPFSPDQQIQQPAWEEYICSLAKVVLQEPSPAGLLKAREMIYVLISSSWPSP</sequence>
<evidence type="ECO:0000313" key="2">
    <source>
        <dbReference type="EMBL" id="KAG2879218.1"/>
    </source>
</evidence>
<accession>A0A329RH89</accession>
<dbReference type="EMBL" id="RCMV01000859">
    <property type="protein sequence ID" value="KAG3212263.1"/>
    <property type="molecule type" value="Genomic_DNA"/>
</dbReference>
<dbReference type="EMBL" id="RCMK01001067">
    <property type="protein sequence ID" value="KAG2903035.1"/>
    <property type="molecule type" value="Genomic_DNA"/>
</dbReference>
<dbReference type="GO" id="GO:0006260">
    <property type="term" value="P:DNA replication"/>
    <property type="evidence" value="ECO:0007669"/>
    <property type="project" value="InterPro"/>
</dbReference>
<evidence type="ECO:0000313" key="3">
    <source>
        <dbReference type="EMBL" id="KAG2903035.1"/>
    </source>
</evidence>
<dbReference type="GO" id="GO:0003677">
    <property type="term" value="F:DNA binding"/>
    <property type="evidence" value="ECO:0007669"/>
    <property type="project" value="InterPro"/>
</dbReference>
<organism evidence="6 7">
    <name type="scientific">Phytophthora cactorum</name>
    <dbReference type="NCBI Taxonomy" id="29920"/>
    <lineage>
        <taxon>Eukaryota</taxon>
        <taxon>Sar</taxon>
        <taxon>Stramenopiles</taxon>
        <taxon>Oomycota</taxon>
        <taxon>Peronosporomycetes</taxon>
        <taxon>Peronosporales</taxon>
        <taxon>Peronosporaceae</taxon>
        <taxon>Phytophthora</taxon>
    </lineage>
</organism>
<dbReference type="EMBL" id="RCMG01000611">
    <property type="protein sequence ID" value="KAG2851382.1"/>
    <property type="molecule type" value="Genomic_DNA"/>
</dbReference>
<reference evidence="6 7" key="1">
    <citation type="submission" date="2018-01" db="EMBL/GenBank/DDBJ databases">
        <title>Draft genome of the strawberry crown rot pathogen Phytophthora cactorum.</title>
        <authorList>
            <person name="Armitage A.D."/>
            <person name="Lysoe E."/>
            <person name="Nellist C.F."/>
            <person name="Harrison R.J."/>
            <person name="Brurberg M.B."/>
        </authorList>
    </citation>
    <scope>NUCLEOTIDE SEQUENCE [LARGE SCALE GENOMIC DNA]</scope>
    <source>
        <strain evidence="6 7">10300</strain>
    </source>
</reference>
<dbReference type="Proteomes" id="UP000735874">
    <property type="component" value="Unassembled WGS sequence"/>
</dbReference>
<evidence type="ECO:0000313" key="7">
    <source>
        <dbReference type="Proteomes" id="UP000251314"/>
    </source>
</evidence>
<protein>
    <submittedName>
        <fullName evidence="6">Uncharacterized protein</fullName>
    </submittedName>
</protein>
<keyword evidence="7" id="KW-1185">Reference proteome</keyword>
<comment type="caution">
    <text evidence="6">The sequence shown here is derived from an EMBL/GenBank/DDBJ whole genome shotgun (WGS) entry which is preliminary data.</text>
</comment>
<evidence type="ECO:0000313" key="1">
    <source>
        <dbReference type="EMBL" id="KAG2851382.1"/>
    </source>
</evidence>
<dbReference type="VEuPathDB" id="FungiDB:PC110_g19779"/>
<dbReference type="AlphaFoldDB" id="A0A329RH89"/>
<dbReference type="STRING" id="29920.A0A329RH89"/>
<dbReference type="Proteomes" id="UP000697107">
    <property type="component" value="Unassembled WGS sequence"/>
</dbReference>
<gene>
    <name evidence="6" type="ORF">PC110_g19779</name>
    <name evidence="1" type="ORF">PC113_g15958</name>
    <name evidence="2" type="ORF">PC115_g22859</name>
    <name evidence="3" type="ORF">PC117_g21342</name>
    <name evidence="4" type="ORF">PC118_g19834</name>
    <name evidence="5" type="ORF">PC129_g16782</name>
</gene>
<dbReference type="EMBL" id="MJFZ01000992">
    <property type="protein sequence ID" value="RAW23790.1"/>
    <property type="molecule type" value="Genomic_DNA"/>
</dbReference>
<dbReference type="SUPFAM" id="SSF48019">
    <property type="entry name" value="post-AAA+ oligomerization domain-like"/>
    <property type="match status" value="1"/>
</dbReference>
<dbReference type="EMBL" id="RCML01001122">
    <property type="protein sequence ID" value="KAG2965293.1"/>
    <property type="molecule type" value="Genomic_DNA"/>
</dbReference>
<proteinExistence type="predicted"/>
<evidence type="ECO:0000313" key="5">
    <source>
        <dbReference type="EMBL" id="KAG3212263.1"/>
    </source>
</evidence>
<dbReference type="Proteomes" id="UP000760860">
    <property type="component" value="Unassembled WGS sequence"/>
</dbReference>
<dbReference type="InterPro" id="IPR008921">
    <property type="entry name" value="DNA_pol3_clamp-load_cplx_C"/>
</dbReference>
<reference evidence="1" key="2">
    <citation type="submission" date="2018-10" db="EMBL/GenBank/DDBJ databases">
        <title>Effector identification in a new, highly contiguous assembly of the strawberry crown rot pathogen Phytophthora cactorum.</title>
        <authorList>
            <person name="Armitage A.D."/>
            <person name="Nellist C.F."/>
            <person name="Bates H."/>
            <person name="Vickerstaff R.J."/>
            <person name="Harrison R.J."/>
        </authorList>
    </citation>
    <scope>NUCLEOTIDE SEQUENCE</scope>
    <source>
        <strain evidence="1">15-7</strain>
        <strain evidence="2">4032</strain>
        <strain evidence="3">4040</strain>
        <strain evidence="4">P415</strain>
        <strain evidence="5">P421</strain>
    </source>
</reference>